<dbReference type="EMBL" id="JANIBJ010000003">
    <property type="protein sequence ID" value="MCQ8102950.1"/>
    <property type="molecule type" value="Genomic_DNA"/>
</dbReference>
<reference evidence="10 11" key="1">
    <citation type="submission" date="2022-07" db="EMBL/GenBank/DDBJ databases">
        <title>Methylomonas rivi sp. nov., Methylomonas rosea sp. nov., Methylomonas aureus sp. nov. and Methylomonas subterranea sp. nov., four novel methanotrophs isolated from a freshwater creek and the deep terrestrial subsurface.</title>
        <authorList>
            <person name="Abin C."/>
            <person name="Sankaranarayanan K."/>
            <person name="Garner C."/>
            <person name="Sindelar R."/>
            <person name="Kotary K."/>
            <person name="Garner R."/>
            <person name="Barclay S."/>
            <person name="Lawson P."/>
            <person name="Krumholz L."/>
        </authorList>
    </citation>
    <scope>NUCLEOTIDE SEQUENCE [LARGE SCALE GENOMIC DNA]</scope>
    <source>
        <strain evidence="10 11">SURF-2</strain>
    </source>
</reference>
<comment type="subunit">
    <text evidence="4 9">Homotrimer.</text>
</comment>
<dbReference type="PANTHER" id="PTHR33254">
    <property type="entry name" value="4-HYDROXY-4-METHYL-2-OXOGLUTARATE ALDOLASE 3-RELATED"/>
    <property type="match status" value="1"/>
</dbReference>
<comment type="catalytic activity">
    <reaction evidence="8 9">
        <text>oxaloacetate + H(+) = pyruvate + CO2</text>
        <dbReference type="Rhea" id="RHEA:15641"/>
        <dbReference type="ChEBI" id="CHEBI:15361"/>
        <dbReference type="ChEBI" id="CHEBI:15378"/>
        <dbReference type="ChEBI" id="CHEBI:16452"/>
        <dbReference type="ChEBI" id="CHEBI:16526"/>
        <dbReference type="EC" id="4.1.1.112"/>
    </reaction>
</comment>
<dbReference type="Gene3D" id="3.50.30.40">
    <property type="entry name" value="Ribonuclease E inhibitor RraA/RraA-like"/>
    <property type="match status" value="1"/>
</dbReference>
<protein>
    <recommendedName>
        <fullName evidence="9">4-hydroxy-4-methyl-2-oxoglutarate aldolase</fullName>
        <shortName evidence="9">HMG aldolase</shortName>
        <ecNumber evidence="9">4.1.1.112</ecNumber>
        <ecNumber evidence="9">4.1.3.17</ecNumber>
    </recommendedName>
    <alternativeName>
        <fullName evidence="9">Oxaloacetate decarboxylase</fullName>
    </alternativeName>
</protein>
<gene>
    <name evidence="10" type="primary">rraA</name>
    <name evidence="10" type="ORF">NP590_02430</name>
</gene>
<comment type="function">
    <text evidence="7 9">Catalyzes the aldol cleavage of 4-hydroxy-4-methyl-2-oxoglutarate (HMG) into 2 molecules of pyruvate. Also contains a secondary oxaloacetate (OAA) decarboxylase activity due to the common pyruvate enolate transition state formed following C-C bond cleavage in the retro-aldol and decarboxylation reactions.</text>
</comment>
<dbReference type="Proteomes" id="UP001524499">
    <property type="component" value="Unassembled WGS sequence"/>
</dbReference>
<dbReference type="SUPFAM" id="SSF89562">
    <property type="entry name" value="RraA-like"/>
    <property type="match status" value="1"/>
</dbReference>
<sequence length="161" mass="17521">MLIATADLCDRFSEQENFQIAEPMLRHFGGKSGFSGLITTLKVFEDNSLVRDTLEENGRGRVLVVDGGGSRRCALLGDTLAALAVKNAWEGIVVYGCVRGADSLGKLPIGIMALNTHPLRGNKHGHGDRDKMITFVGVNFKKDHYIYADNDGIIVSDTKLD</sequence>
<dbReference type="NCBIfam" id="TIGR01935">
    <property type="entry name" value="NOT-MenG"/>
    <property type="match status" value="1"/>
</dbReference>
<dbReference type="EC" id="4.1.3.17" evidence="9"/>
<comment type="catalytic activity">
    <reaction evidence="1 9">
        <text>4-hydroxy-4-methyl-2-oxoglutarate = 2 pyruvate</text>
        <dbReference type="Rhea" id="RHEA:22748"/>
        <dbReference type="ChEBI" id="CHEBI:15361"/>
        <dbReference type="ChEBI" id="CHEBI:58276"/>
        <dbReference type="EC" id="4.1.3.17"/>
    </reaction>
</comment>
<evidence type="ECO:0000256" key="6">
    <source>
        <dbReference type="ARBA" id="ARBA00023239"/>
    </source>
</evidence>
<evidence type="ECO:0000256" key="3">
    <source>
        <dbReference type="ARBA" id="ARBA00008621"/>
    </source>
</evidence>
<comment type="similarity">
    <text evidence="3 9">Belongs to the class II aldolase/RraA-like family.</text>
</comment>
<dbReference type="EC" id="4.1.1.112" evidence="9"/>
<evidence type="ECO:0000256" key="5">
    <source>
        <dbReference type="ARBA" id="ARBA00022723"/>
    </source>
</evidence>
<evidence type="ECO:0000256" key="7">
    <source>
        <dbReference type="ARBA" id="ARBA00025046"/>
    </source>
</evidence>
<accession>A0ABT1TBV5</accession>
<evidence type="ECO:0000256" key="9">
    <source>
        <dbReference type="RuleBase" id="RU004338"/>
    </source>
</evidence>
<dbReference type="InterPro" id="IPR036704">
    <property type="entry name" value="RraA/RraA-like_sf"/>
</dbReference>
<dbReference type="PANTHER" id="PTHR33254:SF4">
    <property type="entry name" value="4-HYDROXY-4-METHYL-2-OXOGLUTARATE ALDOLASE 3-RELATED"/>
    <property type="match status" value="1"/>
</dbReference>
<evidence type="ECO:0000256" key="8">
    <source>
        <dbReference type="ARBA" id="ARBA00047973"/>
    </source>
</evidence>
<evidence type="ECO:0000256" key="1">
    <source>
        <dbReference type="ARBA" id="ARBA00001342"/>
    </source>
</evidence>
<evidence type="ECO:0000313" key="11">
    <source>
        <dbReference type="Proteomes" id="UP001524499"/>
    </source>
</evidence>
<dbReference type="RefSeq" id="WP_256600589.1">
    <property type="nucleotide sequence ID" value="NZ_JANIBJ010000003.1"/>
</dbReference>
<keyword evidence="11" id="KW-1185">Reference proteome</keyword>
<dbReference type="CDD" id="cd16841">
    <property type="entry name" value="RraA_family"/>
    <property type="match status" value="1"/>
</dbReference>
<keyword evidence="6 9" id="KW-0456">Lyase</keyword>
<dbReference type="Pfam" id="PF03737">
    <property type="entry name" value="RraA-like"/>
    <property type="match status" value="1"/>
</dbReference>
<dbReference type="NCBIfam" id="NF006875">
    <property type="entry name" value="PRK09372.1"/>
    <property type="match status" value="1"/>
</dbReference>
<name>A0ABT1TBV5_9GAMM</name>
<keyword evidence="5 9" id="KW-0479">Metal-binding</keyword>
<organism evidence="10 11">
    <name type="scientific">Methylomonas subterranea</name>
    <dbReference type="NCBI Taxonomy" id="2952225"/>
    <lineage>
        <taxon>Bacteria</taxon>
        <taxon>Pseudomonadati</taxon>
        <taxon>Pseudomonadota</taxon>
        <taxon>Gammaproteobacteria</taxon>
        <taxon>Methylococcales</taxon>
        <taxon>Methylococcaceae</taxon>
        <taxon>Methylomonas</taxon>
    </lineage>
</organism>
<comment type="cofactor">
    <cofactor evidence="2 9">
        <name>a divalent metal cation</name>
        <dbReference type="ChEBI" id="CHEBI:60240"/>
    </cofactor>
</comment>
<dbReference type="InterPro" id="IPR010203">
    <property type="entry name" value="RraA"/>
</dbReference>
<evidence type="ECO:0000256" key="4">
    <source>
        <dbReference type="ARBA" id="ARBA00011233"/>
    </source>
</evidence>
<comment type="caution">
    <text evidence="10">The sequence shown here is derived from an EMBL/GenBank/DDBJ whole genome shotgun (WGS) entry which is preliminary data.</text>
</comment>
<dbReference type="InterPro" id="IPR005493">
    <property type="entry name" value="RraA/RraA-like"/>
</dbReference>
<evidence type="ECO:0000256" key="2">
    <source>
        <dbReference type="ARBA" id="ARBA00001968"/>
    </source>
</evidence>
<evidence type="ECO:0000313" key="10">
    <source>
        <dbReference type="EMBL" id="MCQ8102950.1"/>
    </source>
</evidence>
<proteinExistence type="inferred from homology"/>